<evidence type="ECO:0000313" key="1">
    <source>
        <dbReference type="EMBL" id="JAD45325.1"/>
    </source>
</evidence>
<protein>
    <submittedName>
        <fullName evidence="1">Uncharacterized protein</fullName>
    </submittedName>
</protein>
<sequence>MTIMIFMRKRAHDYFSSLCWPTVYKVLRTSFISWHQFSIVL</sequence>
<reference evidence="1" key="2">
    <citation type="journal article" date="2015" name="Data Brief">
        <title>Shoot transcriptome of the giant reed, Arundo donax.</title>
        <authorList>
            <person name="Barrero R.A."/>
            <person name="Guerrero F.D."/>
            <person name="Moolhuijzen P."/>
            <person name="Goolsby J.A."/>
            <person name="Tidwell J."/>
            <person name="Bellgard S.E."/>
            <person name="Bellgard M.I."/>
        </authorList>
    </citation>
    <scope>NUCLEOTIDE SEQUENCE</scope>
    <source>
        <tissue evidence="1">Shoot tissue taken approximately 20 cm above the soil surface</tissue>
    </source>
</reference>
<reference evidence="1" key="1">
    <citation type="submission" date="2014-09" db="EMBL/GenBank/DDBJ databases">
        <authorList>
            <person name="Magalhaes I.L.F."/>
            <person name="Oliveira U."/>
            <person name="Santos F.R."/>
            <person name="Vidigal T.H.D.A."/>
            <person name="Brescovit A.D."/>
            <person name="Santos A.J."/>
        </authorList>
    </citation>
    <scope>NUCLEOTIDE SEQUENCE</scope>
    <source>
        <tissue evidence="1">Shoot tissue taken approximately 20 cm above the soil surface</tissue>
    </source>
</reference>
<dbReference type="AlphaFoldDB" id="A0A0A9A8K3"/>
<accession>A0A0A9A8K3</accession>
<proteinExistence type="predicted"/>
<organism evidence="1">
    <name type="scientific">Arundo donax</name>
    <name type="common">Giant reed</name>
    <name type="synonym">Donax arundinaceus</name>
    <dbReference type="NCBI Taxonomy" id="35708"/>
    <lineage>
        <taxon>Eukaryota</taxon>
        <taxon>Viridiplantae</taxon>
        <taxon>Streptophyta</taxon>
        <taxon>Embryophyta</taxon>
        <taxon>Tracheophyta</taxon>
        <taxon>Spermatophyta</taxon>
        <taxon>Magnoliopsida</taxon>
        <taxon>Liliopsida</taxon>
        <taxon>Poales</taxon>
        <taxon>Poaceae</taxon>
        <taxon>PACMAD clade</taxon>
        <taxon>Arundinoideae</taxon>
        <taxon>Arundineae</taxon>
        <taxon>Arundo</taxon>
    </lineage>
</organism>
<dbReference type="EMBL" id="GBRH01252570">
    <property type="protein sequence ID" value="JAD45325.1"/>
    <property type="molecule type" value="Transcribed_RNA"/>
</dbReference>
<name>A0A0A9A8K3_ARUDO</name>